<keyword evidence="4 6" id="KW-1015">Disulfide bond</keyword>
<evidence type="ECO:0000256" key="4">
    <source>
        <dbReference type="ARBA" id="ARBA00023157"/>
    </source>
</evidence>
<feature type="disulfide bond" evidence="6">
    <location>
        <begin position="340"/>
        <end position="349"/>
    </location>
</feature>
<feature type="domain" description="EGF-like" evidence="8">
    <location>
        <begin position="620"/>
        <end position="656"/>
    </location>
</feature>
<feature type="domain" description="EGF-like" evidence="8">
    <location>
        <begin position="436"/>
        <end position="473"/>
    </location>
</feature>
<dbReference type="EMBL" id="CAJNOH010000031">
    <property type="protein sequence ID" value="CAF0785053.1"/>
    <property type="molecule type" value="Genomic_DNA"/>
</dbReference>
<dbReference type="InterPro" id="IPR000742">
    <property type="entry name" value="EGF"/>
</dbReference>
<gene>
    <name evidence="10" type="ORF">JXQ802_LOCUS15383</name>
    <name evidence="9" type="ORF">PYM288_LOCUS3830</name>
</gene>
<dbReference type="SUPFAM" id="SSF57196">
    <property type="entry name" value="EGF/Laminin"/>
    <property type="match status" value="12"/>
</dbReference>
<dbReference type="CDD" id="cd00054">
    <property type="entry name" value="EGF_CA"/>
    <property type="match status" value="3"/>
</dbReference>
<evidence type="ECO:0000313" key="11">
    <source>
        <dbReference type="Proteomes" id="UP000663870"/>
    </source>
</evidence>
<feature type="domain" description="EGF-like" evidence="8">
    <location>
        <begin position="474"/>
        <end position="510"/>
    </location>
</feature>
<dbReference type="PANTHER" id="PTHR24049:SF22">
    <property type="entry name" value="DROSOPHILA CRUMBS HOMOLOG"/>
    <property type="match status" value="1"/>
</dbReference>
<feature type="disulfide bond" evidence="6">
    <location>
        <begin position="646"/>
        <end position="655"/>
    </location>
</feature>
<dbReference type="SUPFAM" id="SSF57625">
    <property type="entry name" value="Invertebrate chitin-binding proteins"/>
    <property type="match status" value="1"/>
</dbReference>
<dbReference type="SMART" id="SM00181">
    <property type="entry name" value="EGF"/>
    <property type="match status" value="12"/>
</dbReference>
<evidence type="ECO:0000259" key="8">
    <source>
        <dbReference type="PROSITE" id="PS50026"/>
    </source>
</evidence>
<feature type="domain" description="EGF-like" evidence="8">
    <location>
        <begin position="270"/>
        <end position="307"/>
    </location>
</feature>
<feature type="disulfide bond" evidence="6">
    <location>
        <begin position="418"/>
        <end position="427"/>
    </location>
</feature>
<keyword evidence="2 7" id="KW-0732">Signal</keyword>
<feature type="domain" description="EGF-like" evidence="8">
    <location>
        <begin position="580"/>
        <end position="616"/>
    </location>
</feature>
<feature type="disulfide bond" evidence="6">
    <location>
        <begin position="463"/>
        <end position="472"/>
    </location>
</feature>
<accession>A0A814IMT3</accession>
<dbReference type="GO" id="GO:0005886">
    <property type="term" value="C:plasma membrane"/>
    <property type="evidence" value="ECO:0007669"/>
    <property type="project" value="TreeGrafter"/>
</dbReference>
<evidence type="ECO:0000256" key="5">
    <source>
        <dbReference type="ARBA" id="ARBA00023180"/>
    </source>
</evidence>
<dbReference type="PROSITE" id="PS50026">
    <property type="entry name" value="EGF_3"/>
    <property type="match status" value="12"/>
</dbReference>
<evidence type="ECO:0000256" key="6">
    <source>
        <dbReference type="PROSITE-ProRule" id="PRU00076"/>
    </source>
</evidence>
<dbReference type="Pfam" id="PF00008">
    <property type="entry name" value="EGF"/>
    <property type="match status" value="7"/>
</dbReference>
<keyword evidence="1 6" id="KW-0245">EGF-like domain</keyword>
<dbReference type="InterPro" id="IPR051022">
    <property type="entry name" value="Notch_Cell-Fate_Det"/>
</dbReference>
<feature type="domain" description="EGF-like" evidence="8">
    <location>
        <begin position="122"/>
        <end position="157"/>
    </location>
</feature>
<feature type="signal peptide" evidence="7">
    <location>
        <begin position="1"/>
        <end position="24"/>
    </location>
</feature>
<evidence type="ECO:0000256" key="7">
    <source>
        <dbReference type="SAM" id="SignalP"/>
    </source>
</evidence>
<comment type="caution">
    <text evidence="10">The sequence shown here is derived from an EMBL/GenBank/DDBJ whole genome shotgun (WGS) entry which is preliminary data.</text>
</comment>
<feature type="domain" description="EGF-like" evidence="8">
    <location>
        <begin position="314"/>
        <end position="350"/>
    </location>
</feature>
<feature type="disulfide bond" evidence="6">
    <location>
        <begin position="606"/>
        <end position="615"/>
    </location>
</feature>
<proteinExistence type="predicted"/>
<feature type="domain" description="EGF-like" evidence="8">
    <location>
        <begin position="355"/>
        <end position="392"/>
    </location>
</feature>
<evidence type="ECO:0000313" key="10">
    <source>
        <dbReference type="EMBL" id="CAF1025639.1"/>
    </source>
</evidence>
<dbReference type="InterPro" id="IPR001881">
    <property type="entry name" value="EGF-like_Ca-bd_dom"/>
</dbReference>
<dbReference type="InterPro" id="IPR036508">
    <property type="entry name" value="Chitin-bd_dom_sf"/>
</dbReference>
<dbReference type="Proteomes" id="UP000663854">
    <property type="component" value="Unassembled WGS sequence"/>
</dbReference>
<dbReference type="GO" id="GO:0032991">
    <property type="term" value="C:protein-containing complex"/>
    <property type="evidence" value="ECO:0007669"/>
    <property type="project" value="TreeGrafter"/>
</dbReference>
<dbReference type="SMART" id="SM00179">
    <property type="entry name" value="EGF_CA"/>
    <property type="match status" value="7"/>
</dbReference>
<dbReference type="FunFam" id="2.10.25.10:FF:000012">
    <property type="entry name" value="Delta-like protein"/>
    <property type="match status" value="1"/>
</dbReference>
<keyword evidence="3" id="KW-0677">Repeat</keyword>
<feature type="disulfide bond" evidence="6">
    <location>
        <begin position="251"/>
        <end position="260"/>
    </location>
</feature>
<feature type="disulfide bond" evidence="6">
    <location>
        <begin position="500"/>
        <end position="509"/>
    </location>
</feature>
<feature type="disulfide bond" evidence="6">
    <location>
        <begin position="194"/>
        <end position="203"/>
    </location>
</feature>
<dbReference type="GO" id="GO:0008061">
    <property type="term" value="F:chitin binding"/>
    <property type="evidence" value="ECO:0007669"/>
    <property type="project" value="InterPro"/>
</dbReference>
<feature type="disulfide bond" evidence="6">
    <location>
        <begin position="126"/>
        <end position="136"/>
    </location>
</feature>
<feature type="domain" description="EGF-like" evidence="8">
    <location>
        <begin position="536"/>
        <end position="572"/>
    </location>
</feature>
<feature type="chain" id="PRO_5036410266" description="EGF-like domain-containing protein" evidence="7">
    <location>
        <begin position="25"/>
        <end position="692"/>
    </location>
</feature>
<dbReference type="Gene3D" id="2.10.25.10">
    <property type="entry name" value="Laminin"/>
    <property type="match status" value="12"/>
</dbReference>
<organism evidence="10 11">
    <name type="scientific">Rotaria sordida</name>
    <dbReference type="NCBI Taxonomy" id="392033"/>
    <lineage>
        <taxon>Eukaryota</taxon>
        <taxon>Metazoa</taxon>
        <taxon>Spiralia</taxon>
        <taxon>Gnathifera</taxon>
        <taxon>Rotifera</taxon>
        <taxon>Eurotatoria</taxon>
        <taxon>Bdelloidea</taxon>
        <taxon>Philodinida</taxon>
        <taxon>Philodinidae</taxon>
        <taxon>Rotaria</taxon>
    </lineage>
</organism>
<dbReference type="FunFam" id="2.10.25.10:FF:000095">
    <property type="entry name" value="Notch, isoform B"/>
    <property type="match status" value="1"/>
</dbReference>
<dbReference type="PROSITE" id="PS01186">
    <property type="entry name" value="EGF_2"/>
    <property type="match status" value="6"/>
</dbReference>
<feature type="domain" description="EGF-like" evidence="8">
    <location>
        <begin position="393"/>
        <end position="428"/>
    </location>
</feature>
<dbReference type="PROSITE" id="PS00022">
    <property type="entry name" value="EGF_1"/>
    <property type="match status" value="12"/>
</dbReference>
<dbReference type="GO" id="GO:0005509">
    <property type="term" value="F:calcium ion binding"/>
    <property type="evidence" value="ECO:0007669"/>
    <property type="project" value="InterPro"/>
</dbReference>
<feature type="disulfide bond" evidence="6">
    <location>
        <begin position="562"/>
        <end position="571"/>
    </location>
</feature>
<comment type="caution">
    <text evidence="6">Lacks conserved residue(s) required for the propagation of feature annotation.</text>
</comment>
<evidence type="ECO:0000256" key="3">
    <source>
        <dbReference type="ARBA" id="ARBA00022737"/>
    </source>
</evidence>
<feature type="disulfide bond" evidence="6">
    <location>
        <begin position="297"/>
        <end position="306"/>
    </location>
</feature>
<dbReference type="EMBL" id="CAJNOL010000357">
    <property type="protein sequence ID" value="CAF1025639.1"/>
    <property type="molecule type" value="Genomic_DNA"/>
</dbReference>
<protein>
    <recommendedName>
        <fullName evidence="8">EGF-like domain-containing protein</fullName>
    </recommendedName>
</protein>
<sequence>MKVESTRLLIVLVCLIIRITNTNGLSKRPQCHDFAGDRSNCQRFIRCFYNLRVVFTCASGTAYVPELQTCVAKELVTDLTISSNDTLDEDDDYPTIEADLDVLEAPMQKSLSSYVDISVTSRRFGCSSFCYNDGICVLVGQSITCRCQPGYIGVRCQVAQSAISTRQQDCNTLTCDNGGTCFDPPGPITAMCNCIVGWTGEFCDSPDTTPIPTTTTTATGILPGQQCQPNRCLNGGTCTPTPVGGGYYCTCPPGYTGPECGSPGIFVSPGTTGCGTANPCLNAGVCVSTLIGYQCQCSSSFGGSNCQTNTALAIRNQCLPNPCQNGGSCYLTQTGFACVCPTSYSGTCCETNLAVSNPCYNRPCQNGGTCQVVAPLTYRCVCLIGFIGVQCDQRVCDPNPCLYGGVCLPYGNSFQCQCPAQYTGRCCELLLVTTAAPNPCSSQPCLNGGTCSATSSTAFVCSCTPSYYGRCCELRNYCQPNPCYNGGTCIATTNAYLCQCVYPYSGSNCEITLPTRPPQPTCPCIMCPCPTVTAATYNPCLPNPCQNNGGCSVAQNNAQCYCQSAFTGYYCEYPRKRSLSNIVCANMKCLNGGKCYVNDTEPRCDCPKPYFGEHCELINRPRTCNPSPCGQYGQCITTKDGYKCICKNDRTGVLCEQLIMPKNYRWCPLDCPSGTTCVYEGSTPTCRLLSVY</sequence>
<keyword evidence="11" id="KW-1185">Reference proteome</keyword>
<feature type="domain" description="EGF-like" evidence="8">
    <location>
        <begin position="166"/>
        <end position="204"/>
    </location>
</feature>
<dbReference type="AlphaFoldDB" id="A0A814IMT3"/>
<evidence type="ECO:0000256" key="2">
    <source>
        <dbReference type="ARBA" id="ARBA00022729"/>
    </source>
</evidence>
<dbReference type="PANTHER" id="PTHR24049">
    <property type="entry name" value="CRUMBS FAMILY MEMBER"/>
    <property type="match status" value="1"/>
</dbReference>
<evidence type="ECO:0000313" key="9">
    <source>
        <dbReference type="EMBL" id="CAF0785053.1"/>
    </source>
</evidence>
<feature type="disulfide bond" evidence="6">
    <location>
        <begin position="382"/>
        <end position="391"/>
    </location>
</feature>
<feature type="disulfide bond" evidence="6">
    <location>
        <begin position="147"/>
        <end position="156"/>
    </location>
</feature>
<keyword evidence="5" id="KW-0325">Glycoprotein</keyword>
<name>A0A814IMT3_9BILA</name>
<dbReference type="GO" id="GO:0007157">
    <property type="term" value="P:heterophilic cell-cell adhesion via plasma membrane cell adhesion molecules"/>
    <property type="evidence" value="ECO:0007669"/>
    <property type="project" value="TreeGrafter"/>
</dbReference>
<feature type="disulfide bond" evidence="6">
    <location>
        <begin position="232"/>
        <end position="249"/>
    </location>
</feature>
<reference evidence="10" key="1">
    <citation type="submission" date="2021-02" db="EMBL/GenBank/DDBJ databases">
        <authorList>
            <person name="Nowell W R."/>
        </authorList>
    </citation>
    <scope>NUCLEOTIDE SEQUENCE</scope>
</reference>
<dbReference type="GO" id="GO:0045197">
    <property type="term" value="P:establishment or maintenance of epithelial cell apical/basal polarity"/>
    <property type="evidence" value="ECO:0007669"/>
    <property type="project" value="TreeGrafter"/>
</dbReference>
<dbReference type="Proteomes" id="UP000663870">
    <property type="component" value="Unassembled WGS sequence"/>
</dbReference>
<evidence type="ECO:0000256" key="1">
    <source>
        <dbReference type="ARBA" id="ARBA00022536"/>
    </source>
</evidence>
<feature type="disulfide bond" evidence="6">
    <location>
        <begin position="175"/>
        <end position="192"/>
    </location>
</feature>
<feature type="domain" description="EGF-like" evidence="8">
    <location>
        <begin position="223"/>
        <end position="261"/>
    </location>
</feature>